<accession>A0A016TN77</accession>
<dbReference type="EMBL" id="JARK01001425">
    <property type="protein sequence ID" value="EYC04097.1"/>
    <property type="molecule type" value="Genomic_DNA"/>
</dbReference>
<organism evidence="2 3">
    <name type="scientific">Ancylostoma ceylanicum</name>
    <dbReference type="NCBI Taxonomy" id="53326"/>
    <lineage>
        <taxon>Eukaryota</taxon>
        <taxon>Metazoa</taxon>
        <taxon>Ecdysozoa</taxon>
        <taxon>Nematoda</taxon>
        <taxon>Chromadorea</taxon>
        <taxon>Rhabditida</taxon>
        <taxon>Rhabditina</taxon>
        <taxon>Rhabditomorpha</taxon>
        <taxon>Strongyloidea</taxon>
        <taxon>Ancylostomatidae</taxon>
        <taxon>Ancylostomatinae</taxon>
        <taxon>Ancylostoma</taxon>
    </lineage>
</organism>
<comment type="caution">
    <text evidence="2">The sequence shown here is derived from an EMBL/GenBank/DDBJ whole genome shotgun (WGS) entry which is preliminary data.</text>
</comment>
<gene>
    <name evidence="2" type="primary">Acey_s0089.g2214</name>
    <name evidence="2" type="ORF">Y032_0089g2214</name>
</gene>
<protein>
    <submittedName>
        <fullName evidence="2">Uncharacterized protein</fullName>
    </submittedName>
</protein>
<evidence type="ECO:0000256" key="1">
    <source>
        <dbReference type="SAM" id="MobiDB-lite"/>
    </source>
</evidence>
<name>A0A016TN77_9BILA</name>
<reference evidence="3" key="1">
    <citation type="journal article" date="2015" name="Nat. Genet.">
        <title>The genome and transcriptome of the zoonotic hookworm Ancylostoma ceylanicum identify infection-specific gene families.</title>
        <authorList>
            <person name="Schwarz E.M."/>
            <person name="Hu Y."/>
            <person name="Antoshechkin I."/>
            <person name="Miller M.M."/>
            <person name="Sternberg P.W."/>
            <person name="Aroian R.V."/>
        </authorList>
    </citation>
    <scope>NUCLEOTIDE SEQUENCE</scope>
    <source>
        <strain evidence="3">HY135</strain>
    </source>
</reference>
<proteinExistence type="predicted"/>
<keyword evidence="3" id="KW-1185">Reference proteome</keyword>
<dbReference type="AlphaFoldDB" id="A0A016TN77"/>
<sequence>MPILVRSYPEDKNLYIKKADKSEKTPTTLLVLICIPKQRCIVISRILDSGKSDEVVDAFIRVENIGDSEQIKESDDETPVKNPHRHATAAPDAAPPPPQNGSPERGQMIEKERRVNFMESQRKNKR</sequence>
<dbReference type="Proteomes" id="UP000024635">
    <property type="component" value="Unassembled WGS sequence"/>
</dbReference>
<evidence type="ECO:0000313" key="2">
    <source>
        <dbReference type="EMBL" id="EYC04097.1"/>
    </source>
</evidence>
<feature type="compositionally biased region" description="Basic and acidic residues" evidence="1">
    <location>
        <begin position="107"/>
        <end position="126"/>
    </location>
</feature>
<feature type="region of interest" description="Disordered" evidence="1">
    <location>
        <begin position="66"/>
        <end position="126"/>
    </location>
</feature>
<evidence type="ECO:0000313" key="3">
    <source>
        <dbReference type="Proteomes" id="UP000024635"/>
    </source>
</evidence>